<evidence type="ECO:0000313" key="1">
    <source>
        <dbReference type="EMBL" id="MBO8414547.1"/>
    </source>
</evidence>
<gene>
    <name evidence="1" type="ORF">IAC78_03650</name>
</gene>
<protein>
    <submittedName>
        <fullName evidence="1">Uncharacterized protein</fullName>
    </submittedName>
</protein>
<proteinExistence type="predicted"/>
<accession>A0A9D9GM77</accession>
<sequence length="239" mass="27550">MRAKIISSLIFGLLSTPLISEEEFYQFDIKLTSSAYVFSFSSAEMTEFKIELDGIEIFNHTGKRTDYLLDFKNPVLSYTGYKDLVVFIGEDEKTYQLSGSYFEKIKAESEAEIVFLKEDTNPVIYSRYALIDSELSYFPIGVDSDVNYCIEIDAFQPLEGKYSLNLVIDQAVYPLTFNSDFQGSLKEVPQNEGLFDCFYQLNYEGVINFQIEFKSSIQFKEILGEKGYYLIKTAMEEIR</sequence>
<organism evidence="1 2">
    <name type="scientific">Candidatus Scatoplasma merdavium</name>
    <dbReference type="NCBI Taxonomy" id="2840932"/>
    <lineage>
        <taxon>Bacteria</taxon>
        <taxon>Bacillati</taxon>
        <taxon>Bacillota</taxon>
        <taxon>Bacilli</taxon>
        <taxon>Bacillales</taxon>
        <taxon>Candidatus Scatoplasma</taxon>
    </lineage>
</organism>
<reference evidence="1" key="2">
    <citation type="journal article" date="2021" name="PeerJ">
        <title>Extensive microbial diversity within the chicken gut microbiome revealed by metagenomics and culture.</title>
        <authorList>
            <person name="Gilroy R."/>
            <person name="Ravi A."/>
            <person name="Getino M."/>
            <person name="Pursley I."/>
            <person name="Horton D.L."/>
            <person name="Alikhan N.F."/>
            <person name="Baker D."/>
            <person name="Gharbi K."/>
            <person name="Hall N."/>
            <person name="Watson M."/>
            <person name="Adriaenssens E.M."/>
            <person name="Foster-Nyarko E."/>
            <person name="Jarju S."/>
            <person name="Secka A."/>
            <person name="Antonio M."/>
            <person name="Oren A."/>
            <person name="Chaudhuri R.R."/>
            <person name="La Ragione R."/>
            <person name="Hildebrand F."/>
            <person name="Pallen M.J."/>
        </authorList>
    </citation>
    <scope>NUCLEOTIDE SEQUENCE</scope>
    <source>
        <strain evidence="1">1748</strain>
    </source>
</reference>
<dbReference type="Proteomes" id="UP000823629">
    <property type="component" value="Unassembled WGS sequence"/>
</dbReference>
<reference evidence="1" key="1">
    <citation type="submission" date="2020-10" db="EMBL/GenBank/DDBJ databases">
        <authorList>
            <person name="Gilroy R."/>
        </authorList>
    </citation>
    <scope>NUCLEOTIDE SEQUENCE</scope>
    <source>
        <strain evidence="1">1748</strain>
    </source>
</reference>
<evidence type="ECO:0000313" key="2">
    <source>
        <dbReference type="Proteomes" id="UP000823629"/>
    </source>
</evidence>
<dbReference type="EMBL" id="JADING010000102">
    <property type="protein sequence ID" value="MBO8414547.1"/>
    <property type="molecule type" value="Genomic_DNA"/>
</dbReference>
<dbReference type="AlphaFoldDB" id="A0A9D9GM77"/>
<comment type="caution">
    <text evidence="1">The sequence shown here is derived from an EMBL/GenBank/DDBJ whole genome shotgun (WGS) entry which is preliminary data.</text>
</comment>
<name>A0A9D9GM77_9BACL</name>